<dbReference type="EMBL" id="VKLS01000044">
    <property type="protein sequence ID" value="TSB43047.1"/>
    <property type="molecule type" value="Genomic_DNA"/>
</dbReference>
<feature type="region of interest" description="Disordered" evidence="6">
    <location>
        <begin position="415"/>
        <end position="449"/>
    </location>
</feature>
<dbReference type="GO" id="GO:0022857">
    <property type="term" value="F:transmembrane transporter activity"/>
    <property type="evidence" value="ECO:0007669"/>
    <property type="project" value="InterPro"/>
</dbReference>
<keyword evidence="2" id="KW-1003">Cell membrane</keyword>
<dbReference type="RefSeq" id="WP_143941574.1">
    <property type="nucleotide sequence ID" value="NZ_VKLS01000044.1"/>
</dbReference>
<dbReference type="InterPro" id="IPR011701">
    <property type="entry name" value="MFS"/>
</dbReference>
<dbReference type="PROSITE" id="PS50850">
    <property type="entry name" value="MFS"/>
    <property type="match status" value="1"/>
</dbReference>
<comment type="caution">
    <text evidence="9">The sequence shown here is derived from an EMBL/GenBank/DDBJ whole genome shotgun (WGS) entry which is preliminary data.</text>
</comment>
<feature type="transmembrane region" description="Helical" evidence="7">
    <location>
        <begin position="234"/>
        <end position="256"/>
    </location>
</feature>
<dbReference type="CDD" id="cd06173">
    <property type="entry name" value="MFS_MefA_like"/>
    <property type="match status" value="1"/>
</dbReference>
<name>A0A553ZNK9_9ACTN</name>
<dbReference type="Proteomes" id="UP000320888">
    <property type="component" value="Unassembled WGS sequence"/>
</dbReference>
<evidence type="ECO:0000259" key="8">
    <source>
        <dbReference type="PROSITE" id="PS50850"/>
    </source>
</evidence>
<dbReference type="GO" id="GO:0005886">
    <property type="term" value="C:plasma membrane"/>
    <property type="evidence" value="ECO:0007669"/>
    <property type="project" value="UniProtKB-SubCell"/>
</dbReference>
<protein>
    <submittedName>
        <fullName evidence="9">MFS transporter</fullName>
    </submittedName>
</protein>
<keyword evidence="4 7" id="KW-1133">Transmembrane helix</keyword>
<evidence type="ECO:0000256" key="7">
    <source>
        <dbReference type="SAM" id="Phobius"/>
    </source>
</evidence>
<feature type="transmembrane region" description="Helical" evidence="7">
    <location>
        <begin position="110"/>
        <end position="130"/>
    </location>
</feature>
<evidence type="ECO:0000313" key="10">
    <source>
        <dbReference type="Proteomes" id="UP000320888"/>
    </source>
</evidence>
<keyword evidence="5 7" id="KW-0472">Membrane</keyword>
<comment type="subcellular location">
    <subcellularLocation>
        <location evidence="1">Cell membrane</location>
        <topology evidence="1">Multi-pass membrane protein</topology>
    </subcellularLocation>
</comment>
<dbReference type="OrthoDB" id="9815525at2"/>
<feature type="transmembrane region" description="Helical" evidence="7">
    <location>
        <begin position="81"/>
        <end position="103"/>
    </location>
</feature>
<evidence type="ECO:0000256" key="1">
    <source>
        <dbReference type="ARBA" id="ARBA00004651"/>
    </source>
</evidence>
<reference evidence="9 10" key="1">
    <citation type="submission" date="2019-07" db="EMBL/GenBank/DDBJ databases">
        <title>Draft genome for Streptomyces benahoarensis MZ03-48.</title>
        <authorList>
            <person name="Gonzalez-Pimentel J.L."/>
        </authorList>
    </citation>
    <scope>NUCLEOTIDE SEQUENCE [LARGE SCALE GENOMIC DNA]</scope>
    <source>
        <strain evidence="9 10">MZ03-48</strain>
    </source>
</reference>
<feature type="transmembrane region" description="Helical" evidence="7">
    <location>
        <begin position="26"/>
        <end position="46"/>
    </location>
</feature>
<dbReference type="SUPFAM" id="SSF103473">
    <property type="entry name" value="MFS general substrate transporter"/>
    <property type="match status" value="1"/>
</dbReference>
<gene>
    <name evidence="9" type="ORF">FNZ23_06665</name>
</gene>
<proteinExistence type="predicted"/>
<dbReference type="InterPro" id="IPR036259">
    <property type="entry name" value="MFS_trans_sf"/>
</dbReference>
<keyword evidence="10" id="KW-1185">Reference proteome</keyword>
<dbReference type="AlphaFoldDB" id="A0A553ZNK9"/>
<accession>A0A553ZNK9</accession>
<feature type="domain" description="Major facilitator superfamily (MFS) profile" evidence="8">
    <location>
        <begin position="231"/>
        <end position="449"/>
    </location>
</feature>
<dbReference type="PANTHER" id="PTHR23513:SF6">
    <property type="entry name" value="MAJOR FACILITATOR SUPERFAMILY ASSOCIATED DOMAIN-CONTAINING PROTEIN"/>
    <property type="match status" value="1"/>
</dbReference>
<sequence>MTTETPAEEAAGADRDFAKLWAGQSASLLGDQVMVLGLPLLAVAALDATPAQAALIPMFLFGPFLLLGLPAGAIIERLPRRTVMIGCDALQAACFALIAVLALTDTLSLIGLLALVGVAGCGTVFFQVAYTSYLPVLFTGTKKLHRGNARLFFSESVSRSLGPVIAGPVIAFVGVAAAVALNSLTFALSVLAVLWIRTREPKKPVQEQARERGWLIRDVGEGLRFFLKHPRLEPVILCGTVYVLFLTMVEASLVLYSREELHLGAVGIGLVVGAAAAGFPVGNLLSGRMVELWGMARTLITGASVSVLGLVLMPVSGGLGSIAGLVIGSVIHGVGEGAFGPTSQTLRQTDSPPELLSRVNSVQRFLLWGSIPLGSALASGVIAGFGLSAAVWVGALGTVLCLPVLVRKGIRAQFRGPSHPEDGGGTDAGGDADAALPAQPTAVTQPLDT</sequence>
<feature type="transmembrane region" description="Helical" evidence="7">
    <location>
        <begin position="169"/>
        <end position="196"/>
    </location>
</feature>
<feature type="transmembrane region" description="Helical" evidence="7">
    <location>
        <begin position="262"/>
        <end position="285"/>
    </location>
</feature>
<evidence type="ECO:0000256" key="2">
    <source>
        <dbReference type="ARBA" id="ARBA00022475"/>
    </source>
</evidence>
<dbReference type="InterPro" id="IPR020846">
    <property type="entry name" value="MFS_dom"/>
</dbReference>
<feature type="transmembrane region" description="Helical" evidence="7">
    <location>
        <begin position="389"/>
        <end position="406"/>
    </location>
</feature>
<keyword evidence="3 7" id="KW-0812">Transmembrane</keyword>
<evidence type="ECO:0000256" key="6">
    <source>
        <dbReference type="SAM" id="MobiDB-lite"/>
    </source>
</evidence>
<evidence type="ECO:0000256" key="3">
    <source>
        <dbReference type="ARBA" id="ARBA00022692"/>
    </source>
</evidence>
<dbReference type="PANTHER" id="PTHR23513">
    <property type="entry name" value="INTEGRAL MEMBRANE EFFLUX PROTEIN-RELATED"/>
    <property type="match status" value="1"/>
</dbReference>
<dbReference type="Pfam" id="PF07690">
    <property type="entry name" value="MFS_1"/>
    <property type="match status" value="1"/>
</dbReference>
<evidence type="ECO:0000256" key="5">
    <source>
        <dbReference type="ARBA" id="ARBA00023136"/>
    </source>
</evidence>
<organism evidence="9 10">
    <name type="scientific">Streptomyces benahoarensis</name>
    <dbReference type="NCBI Taxonomy" id="2595054"/>
    <lineage>
        <taxon>Bacteria</taxon>
        <taxon>Bacillati</taxon>
        <taxon>Actinomycetota</taxon>
        <taxon>Actinomycetes</taxon>
        <taxon>Kitasatosporales</taxon>
        <taxon>Streptomycetaceae</taxon>
        <taxon>Streptomyces</taxon>
    </lineage>
</organism>
<feature type="transmembrane region" description="Helical" evidence="7">
    <location>
        <begin position="53"/>
        <end position="75"/>
    </location>
</feature>
<evidence type="ECO:0000256" key="4">
    <source>
        <dbReference type="ARBA" id="ARBA00022989"/>
    </source>
</evidence>
<dbReference type="Gene3D" id="1.20.1250.20">
    <property type="entry name" value="MFS general substrate transporter like domains"/>
    <property type="match status" value="1"/>
</dbReference>
<evidence type="ECO:0000313" key="9">
    <source>
        <dbReference type="EMBL" id="TSB43047.1"/>
    </source>
</evidence>